<dbReference type="AlphaFoldDB" id="A0A0G1Q1I2"/>
<dbReference type="GO" id="GO:0032259">
    <property type="term" value="P:methylation"/>
    <property type="evidence" value="ECO:0007669"/>
    <property type="project" value="UniProtKB-KW"/>
</dbReference>
<organism evidence="12 13">
    <name type="scientific">Candidatus Amesbacteria bacterium GW2011_GWC2_45_19</name>
    <dbReference type="NCBI Taxonomy" id="1618366"/>
    <lineage>
        <taxon>Bacteria</taxon>
        <taxon>Candidatus Amesiibacteriota</taxon>
    </lineage>
</organism>
<evidence type="ECO:0000256" key="3">
    <source>
        <dbReference type="ARBA" id="ARBA00006376"/>
    </source>
</evidence>
<comment type="subcellular location">
    <subcellularLocation>
        <location evidence="2 9">Cytoplasm</location>
    </subcellularLocation>
</comment>
<dbReference type="Gene3D" id="3.40.640.10">
    <property type="entry name" value="Type I PLP-dependent aspartate aminotransferase-like (Major domain)"/>
    <property type="match status" value="1"/>
</dbReference>
<dbReference type="InterPro" id="IPR001085">
    <property type="entry name" value="Ser_HO-MeTrfase"/>
</dbReference>
<comment type="cofactor">
    <cofactor evidence="1 9 10">
        <name>pyridoxal 5'-phosphate</name>
        <dbReference type="ChEBI" id="CHEBI:597326"/>
    </cofactor>
</comment>
<keyword evidence="8 9" id="KW-0663">Pyridoxal phosphate</keyword>
<dbReference type="NCBIfam" id="NF000586">
    <property type="entry name" value="PRK00011.1"/>
    <property type="match status" value="1"/>
</dbReference>
<dbReference type="CDD" id="cd00378">
    <property type="entry name" value="SHMT"/>
    <property type="match status" value="1"/>
</dbReference>
<evidence type="ECO:0000256" key="6">
    <source>
        <dbReference type="ARBA" id="ARBA00022563"/>
    </source>
</evidence>
<feature type="modified residue" description="N6-(pyridoxal phosphate)lysine" evidence="9 10">
    <location>
        <position position="218"/>
    </location>
</feature>
<evidence type="ECO:0000256" key="10">
    <source>
        <dbReference type="PIRSR" id="PIRSR000412-50"/>
    </source>
</evidence>
<keyword evidence="12" id="KW-0489">Methyltransferase</keyword>
<dbReference type="InterPro" id="IPR039429">
    <property type="entry name" value="SHMT-like_dom"/>
</dbReference>
<evidence type="ECO:0000313" key="13">
    <source>
        <dbReference type="Proteomes" id="UP000034264"/>
    </source>
</evidence>
<dbReference type="GO" id="GO:0030170">
    <property type="term" value="F:pyridoxal phosphate binding"/>
    <property type="evidence" value="ECO:0007669"/>
    <property type="project" value="UniProtKB-UniRule"/>
</dbReference>
<keyword evidence="9" id="KW-0028">Amino-acid biosynthesis</keyword>
<evidence type="ECO:0000256" key="1">
    <source>
        <dbReference type="ARBA" id="ARBA00001933"/>
    </source>
</evidence>
<feature type="binding site" evidence="9">
    <location>
        <begin position="113"/>
        <end position="115"/>
    </location>
    <ligand>
        <name>(6S)-5,6,7,8-tetrahydrofolate</name>
        <dbReference type="ChEBI" id="CHEBI:57453"/>
    </ligand>
</feature>
<dbReference type="Proteomes" id="UP000034264">
    <property type="component" value="Unassembled WGS sequence"/>
</dbReference>
<dbReference type="InterPro" id="IPR015421">
    <property type="entry name" value="PyrdxlP-dep_Trfase_major"/>
</dbReference>
<dbReference type="UniPathway" id="UPA00193"/>
<dbReference type="Pfam" id="PF00464">
    <property type="entry name" value="SHMT"/>
    <property type="match status" value="1"/>
</dbReference>
<dbReference type="InterPro" id="IPR015422">
    <property type="entry name" value="PyrdxlP-dep_Trfase_small"/>
</dbReference>
<dbReference type="FunFam" id="3.40.640.10:FF:000001">
    <property type="entry name" value="Serine hydroxymethyltransferase"/>
    <property type="match status" value="1"/>
</dbReference>
<gene>
    <name evidence="9" type="primary">glyA</name>
    <name evidence="12" type="ORF">UX05_C0012G0017</name>
</gene>
<evidence type="ECO:0000256" key="9">
    <source>
        <dbReference type="HAMAP-Rule" id="MF_00051"/>
    </source>
</evidence>
<feature type="binding site" evidence="9">
    <location>
        <position position="109"/>
    </location>
    <ligand>
        <name>(6S)-5,6,7,8-tetrahydrofolate</name>
        <dbReference type="ChEBI" id="CHEBI:57453"/>
    </ligand>
</feature>
<evidence type="ECO:0000259" key="11">
    <source>
        <dbReference type="Pfam" id="PF00464"/>
    </source>
</evidence>
<comment type="function">
    <text evidence="9">Catalyzes the reversible interconversion of serine and glycine with tetrahydrofolate (THF) serving as the one-carbon carrier. This reaction serves as the major source of one-carbon groups required for the biosynthesis of purines, thymidylate, methionine, and other important biomolecules. Also exhibits THF-independent aldolase activity toward beta-hydroxyamino acids, producing glycine and aldehydes, via a retro-aldol mechanism.</text>
</comment>
<comment type="catalytic activity">
    <reaction evidence="9">
        <text>(6R)-5,10-methylene-5,6,7,8-tetrahydrofolate + glycine + H2O = (6S)-5,6,7,8-tetrahydrofolate + L-serine</text>
        <dbReference type="Rhea" id="RHEA:15481"/>
        <dbReference type="ChEBI" id="CHEBI:15377"/>
        <dbReference type="ChEBI" id="CHEBI:15636"/>
        <dbReference type="ChEBI" id="CHEBI:33384"/>
        <dbReference type="ChEBI" id="CHEBI:57305"/>
        <dbReference type="ChEBI" id="CHEBI:57453"/>
        <dbReference type="EC" id="2.1.2.1"/>
    </reaction>
</comment>
<dbReference type="PANTHER" id="PTHR11680:SF35">
    <property type="entry name" value="SERINE HYDROXYMETHYLTRANSFERASE 1"/>
    <property type="match status" value="1"/>
</dbReference>
<dbReference type="PROSITE" id="PS00096">
    <property type="entry name" value="SHMT"/>
    <property type="match status" value="1"/>
</dbReference>
<dbReference type="InterPro" id="IPR019798">
    <property type="entry name" value="Ser_HO-MeTrfase_PLP_BS"/>
</dbReference>
<reference evidence="12 13" key="1">
    <citation type="journal article" date="2015" name="Nature">
        <title>rRNA introns, odd ribosomes, and small enigmatic genomes across a large radiation of phyla.</title>
        <authorList>
            <person name="Brown C.T."/>
            <person name="Hug L.A."/>
            <person name="Thomas B.C."/>
            <person name="Sharon I."/>
            <person name="Castelle C.J."/>
            <person name="Singh A."/>
            <person name="Wilkins M.J."/>
            <person name="Williams K.H."/>
            <person name="Banfield J.F."/>
        </authorList>
    </citation>
    <scope>NUCLEOTIDE SEQUENCE [LARGE SCALE GENOMIC DNA]</scope>
</reference>
<dbReference type="Gene3D" id="3.90.1150.10">
    <property type="entry name" value="Aspartate Aminotransferase, domain 1"/>
    <property type="match status" value="1"/>
</dbReference>
<dbReference type="UniPathway" id="UPA00288">
    <property type="reaction ID" value="UER01023"/>
</dbReference>
<evidence type="ECO:0000256" key="7">
    <source>
        <dbReference type="ARBA" id="ARBA00022679"/>
    </source>
</evidence>
<dbReference type="PATRIC" id="fig|1618366.3.peg.814"/>
<evidence type="ECO:0000313" key="12">
    <source>
        <dbReference type="EMBL" id="KKU02520.1"/>
    </source>
</evidence>
<keyword evidence="7 9" id="KW-0808">Transferase</keyword>
<dbReference type="EMBL" id="LCKS01000012">
    <property type="protein sequence ID" value="KKU02520.1"/>
    <property type="molecule type" value="Genomic_DNA"/>
</dbReference>
<dbReference type="EC" id="2.1.2.1" evidence="9"/>
<dbReference type="HAMAP" id="MF_00051">
    <property type="entry name" value="SHMT"/>
    <property type="match status" value="1"/>
</dbReference>
<evidence type="ECO:0000256" key="5">
    <source>
        <dbReference type="ARBA" id="ARBA00022490"/>
    </source>
</evidence>
<dbReference type="GO" id="GO:0035999">
    <property type="term" value="P:tetrahydrofolate interconversion"/>
    <property type="evidence" value="ECO:0007669"/>
    <property type="project" value="UniProtKB-UniRule"/>
</dbReference>
<proteinExistence type="inferred from homology"/>
<dbReference type="PROSITE" id="PS00018">
    <property type="entry name" value="EF_HAND_1"/>
    <property type="match status" value="1"/>
</dbReference>
<dbReference type="GO" id="GO:0008168">
    <property type="term" value="F:methyltransferase activity"/>
    <property type="evidence" value="ECO:0007669"/>
    <property type="project" value="UniProtKB-KW"/>
</dbReference>
<comment type="caution">
    <text evidence="9">Lacks conserved residue(s) required for the propagation of feature annotation.</text>
</comment>
<dbReference type="InterPro" id="IPR015424">
    <property type="entry name" value="PyrdxlP-dep_Trfase"/>
</dbReference>
<dbReference type="PANTHER" id="PTHR11680">
    <property type="entry name" value="SERINE HYDROXYMETHYLTRANSFERASE"/>
    <property type="match status" value="1"/>
</dbReference>
<evidence type="ECO:0000256" key="8">
    <source>
        <dbReference type="ARBA" id="ARBA00022898"/>
    </source>
</evidence>
<comment type="similarity">
    <text evidence="3 9">Belongs to the SHMT family.</text>
</comment>
<dbReference type="SUPFAM" id="SSF53383">
    <property type="entry name" value="PLP-dependent transferases"/>
    <property type="match status" value="1"/>
</dbReference>
<dbReference type="GO" id="GO:0004372">
    <property type="term" value="F:glycine hydroxymethyltransferase activity"/>
    <property type="evidence" value="ECO:0007669"/>
    <property type="project" value="UniProtKB-UniRule"/>
</dbReference>
<evidence type="ECO:0000256" key="2">
    <source>
        <dbReference type="ARBA" id="ARBA00004496"/>
    </source>
</evidence>
<name>A0A0G1Q1I2_9BACT</name>
<comment type="subunit">
    <text evidence="4 9">Homodimer.</text>
</comment>
<feature type="domain" description="Serine hydroxymethyltransferase-like" evidence="11">
    <location>
        <begin position="3"/>
        <end position="370"/>
    </location>
</feature>
<evidence type="ECO:0000256" key="4">
    <source>
        <dbReference type="ARBA" id="ARBA00011738"/>
    </source>
</evidence>
<dbReference type="GO" id="GO:0019264">
    <property type="term" value="P:glycine biosynthetic process from serine"/>
    <property type="evidence" value="ECO:0007669"/>
    <property type="project" value="UniProtKB-UniRule"/>
</dbReference>
<dbReference type="InterPro" id="IPR049943">
    <property type="entry name" value="Ser_HO-MeTrfase-like"/>
</dbReference>
<comment type="caution">
    <text evidence="12">The sequence shown here is derived from an EMBL/GenBank/DDBJ whole genome shotgun (WGS) entry which is preliminary data.</text>
</comment>
<keyword evidence="6 9" id="KW-0554">One-carbon metabolism</keyword>
<dbReference type="InterPro" id="IPR018247">
    <property type="entry name" value="EF_Hand_1_Ca_BS"/>
</dbReference>
<feature type="site" description="Plays an important role in substrate specificity" evidence="9">
    <location>
        <position position="217"/>
    </location>
</feature>
<protein>
    <recommendedName>
        <fullName evidence="9">Serine hydroxymethyltransferase</fullName>
        <shortName evidence="9">SHMT</shortName>
        <shortName evidence="9">Serine methylase</shortName>
        <ecNumber evidence="9">2.1.2.1</ecNumber>
    </recommendedName>
</protein>
<accession>A0A0G1Q1I2</accession>
<comment type="pathway">
    <text evidence="9">One-carbon metabolism; tetrahydrofolate interconversion.</text>
</comment>
<dbReference type="GO" id="GO:0005829">
    <property type="term" value="C:cytosol"/>
    <property type="evidence" value="ECO:0007669"/>
    <property type="project" value="TreeGrafter"/>
</dbReference>
<dbReference type="PIRSF" id="PIRSF000412">
    <property type="entry name" value="SHMT"/>
    <property type="match status" value="1"/>
</dbReference>
<keyword evidence="5 9" id="KW-0963">Cytoplasm</keyword>
<sequence length="398" mass="43016">MNVDGLIKLEARRQAETLQMIPSENYASEAVKSAQCSVLNNKYSEGYPGKRYYQGNKYIDEIENIAIERAQKLFGVSFVNVQPYSGSPANAAAIMATVEPGEKIMGLRLSGGGHLTHGHPKITFSGKFFESVQYDVDANGLINYDEVEKLAIIEKPKLMIIGTTAYPRILDFRRFSQIAKKIDAYVLADISHIAGLVVGGVHPSPVGYADVIMTTTHKTLRGPRGAILMTNDPDLAKKIDRAVFPGLQGGPHNATTAGIAVALAEAGSLKFRNYARQIVKNARVLAEELIKYGFKLTTGGTDNHLLVVDLGGGGKDAAINLEEAGIIVNYNAVPHDTHPPANPSGIRLGTPAVTTRGMKEPEMKLIAGWINEIVNRAGEGKSVKVEVKELCKKFPVPI</sequence>
<comment type="pathway">
    <text evidence="9">Amino-acid biosynthesis; glycine biosynthesis; glycine from L-serine: step 1/1.</text>
</comment>